<dbReference type="eggNOG" id="COG0076">
    <property type="taxonomic scope" value="Bacteria"/>
</dbReference>
<dbReference type="InterPro" id="IPR015424">
    <property type="entry name" value="PyrdxlP-dep_Trfase"/>
</dbReference>
<proteinExistence type="inferred from homology"/>
<dbReference type="AlphaFoldDB" id="A4C388"/>
<dbReference type="InterPro" id="IPR002129">
    <property type="entry name" value="PyrdxlP-dep_de-COase"/>
</dbReference>
<keyword evidence="4 6" id="KW-0663">Pyridoxal phosphate</keyword>
<dbReference type="STRING" id="87626.PTD2_00586"/>
<dbReference type="HOGENOM" id="CLU_028929_0_1_6"/>
<dbReference type="InterPro" id="IPR015421">
    <property type="entry name" value="PyrdxlP-dep_Trfase_major"/>
</dbReference>
<dbReference type="PANTHER" id="PTHR46101">
    <property type="match status" value="1"/>
</dbReference>
<evidence type="ECO:0000256" key="5">
    <source>
        <dbReference type="ARBA" id="ARBA00023239"/>
    </source>
</evidence>
<comment type="cofactor">
    <cofactor evidence="1 6 7">
        <name>pyridoxal 5'-phosphate</name>
        <dbReference type="ChEBI" id="CHEBI:597326"/>
    </cofactor>
</comment>
<dbReference type="RefSeq" id="WP_009836321.1">
    <property type="nucleotide sequence ID" value="NZ_AAOH01000001.1"/>
</dbReference>
<dbReference type="Pfam" id="PF00282">
    <property type="entry name" value="Pyridoxal_deC"/>
    <property type="match status" value="1"/>
</dbReference>
<keyword evidence="9" id="KW-1185">Reference proteome</keyword>
<dbReference type="Gene3D" id="3.40.640.10">
    <property type="entry name" value="Type I PLP-dependent aspartate aminotransferase-like (Major domain)"/>
    <property type="match status" value="1"/>
</dbReference>
<keyword evidence="3" id="KW-0210">Decarboxylase</keyword>
<keyword evidence="5 7" id="KW-0456">Lyase</keyword>
<evidence type="ECO:0000256" key="6">
    <source>
        <dbReference type="PIRSR" id="PIRSR602129-50"/>
    </source>
</evidence>
<gene>
    <name evidence="8" type="ORF">PTD2_00586</name>
</gene>
<accession>A4C388</accession>
<dbReference type="SUPFAM" id="SSF53383">
    <property type="entry name" value="PLP-dependent transferases"/>
    <property type="match status" value="1"/>
</dbReference>
<name>A4C388_9GAMM</name>
<comment type="caution">
    <text evidence="8">The sequence shown here is derived from an EMBL/GenBank/DDBJ whole genome shotgun (WGS) entry which is preliminary data.</text>
</comment>
<evidence type="ECO:0000256" key="3">
    <source>
        <dbReference type="ARBA" id="ARBA00022793"/>
    </source>
</evidence>
<dbReference type="GO" id="GO:0030170">
    <property type="term" value="F:pyridoxal phosphate binding"/>
    <property type="evidence" value="ECO:0007669"/>
    <property type="project" value="InterPro"/>
</dbReference>
<comment type="similarity">
    <text evidence="2 7">Belongs to the group II decarboxylase family.</text>
</comment>
<evidence type="ECO:0000313" key="9">
    <source>
        <dbReference type="Proteomes" id="UP000006201"/>
    </source>
</evidence>
<dbReference type="PANTHER" id="PTHR46101:SF18">
    <property type="entry name" value="HISTIDINE DECARBOXYLASE"/>
    <property type="match status" value="1"/>
</dbReference>
<evidence type="ECO:0000313" key="8">
    <source>
        <dbReference type="EMBL" id="EAR30020.1"/>
    </source>
</evidence>
<sequence length="587" mass="66184">MYVDKKTQFTIPFGPDSHPWISQIPDLAYGQFGELLITPPSADPAKVYEAHNTYFIAQQQHINEKDLQLPAAGQQQKQAENQEKLHHYLLQQKEHFLGYQVVVNTDYSELFSAMNTMINNLGDPFTNGFCTVNSKPAERAVLDFYASVWRANWPAQRTGNPDSYWGYVLSMGSTEGNMYAMLSARDYLSGHRLVVDQNDHHLVKPKRRNSNPNYYKPIAFFSEDTHYSISKAIHAMGIPSFYDIGSEFYPNECPLGGDWPRQVPSEQASKEELYAGKLGSGCIDIGKLQLLVEFFAKKGHPILIILNYGTTFKGAYDDIPGVYKALKDIFIQYGLVNREVCFGDKDSDVDIRQGYWIHVDGALGASFMPFINMAMKTGKLNADNFFEHDLAFPEFDFSLPYIHSIVTSGHKFLGAPTPCGIYMSKQKYLATMNNPQYVGAPDSTLAGSRNGLAALTLWSMLGKTGYAELQARAIHSLTMTQTLYQRFSALAKMIKQRDGIDIWLHRSAFSLCILFRRTNPAITFKYSLCEAQEAVSIDGVKYNRHYVHLYCMWDRKQTTLDSLMIDLAQPGAFDKTAEIILSNSALG</sequence>
<evidence type="ECO:0000256" key="2">
    <source>
        <dbReference type="ARBA" id="ARBA00009533"/>
    </source>
</evidence>
<dbReference type="InterPro" id="IPR051151">
    <property type="entry name" value="Group_II_Decarboxylase"/>
</dbReference>
<organism evidence="8 9">
    <name type="scientific">Pseudoalteromonas tunicata D2</name>
    <dbReference type="NCBI Taxonomy" id="87626"/>
    <lineage>
        <taxon>Bacteria</taxon>
        <taxon>Pseudomonadati</taxon>
        <taxon>Pseudomonadota</taxon>
        <taxon>Gammaproteobacteria</taxon>
        <taxon>Alteromonadales</taxon>
        <taxon>Pseudoalteromonadaceae</taxon>
        <taxon>Pseudoalteromonas</taxon>
    </lineage>
</organism>
<evidence type="ECO:0000256" key="4">
    <source>
        <dbReference type="ARBA" id="ARBA00022898"/>
    </source>
</evidence>
<dbReference type="GO" id="GO:0019752">
    <property type="term" value="P:carboxylic acid metabolic process"/>
    <property type="evidence" value="ECO:0007669"/>
    <property type="project" value="InterPro"/>
</dbReference>
<dbReference type="GO" id="GO:0016831">
    <property type="term" value="F:carboxy-lyase activity"/>
    <property type="evidence" value="ECO:0007669"/>
    <property type="project" value="UniProtKB-KW"/>
</dbReference>
<evidence type="ECO:0000256" key="7">
    <source>
        <dbReference type="RuleBase" id="RU000382"/>
    </source>
</evidence>
<protein>
    <submittedName>
        <fullName evidence="8">Glutamate decarboxylase</fullName>
    </submittedName>
</protein>
<evidence type="ECO:0000256" key="1">
    <source>
        <dbReference type="ARBA" id="ARBA00001933"/>
    </source>
</evidence>
<dbReference type="OrthoDB" id="9803665at2"/>
<reference evidence="8 9" key="1">
    <citation type="submission" date="2006-02" db="EMBL/GenBank/DDBJ databases">
        <authorList>
            <person name="Moran M.A."/>
            <person name="Kjelleberg S."/>
            <person name="Egan S."/>
            <person name="Saunders N."/>
            <person name="Thomas T."/>
            <person name="Ferriera S."/>
            <person name="Johnson J."/>
            <person name="Kravitz S."/>
            <person name="Halpern A."/>
            <person name="Remington K."/>
            <person name="Beeson K."/>
            <person name="Tran B."/>
            <person name="Rogers Y.-H."/>
            <person name="Friedman R."/>
            <person name="Venter J.C."/>
        </authorList>
    </citation>
    <scope>NUCLEOTIDE SEQUENCE [LARGE SCALE GENOMIC DNA]</scope>
    <source>
        <strain evidence="8 9">D2</strain>
    </source>
</reference>
<dbReference type="EMBL" id="AAOH01000001">
    <property type="protein sequence ID" value="EAR30020.1"/>
    <property type="molecule type" value="Genomic_DNA"/>
</dbReference>
<feature type="modified residue" description="N6-(pyridoxal phosphate)lysine" evidence="6">
    <location>
        <position position="411"/>
    </location>
</feature>
<dbReference type="Proteomes" id="UP000006201">
    <property type="component" value="Unassembled WGS sequence"/>
</dbReference>